<dbReference type="STRING" id="74649.A0A2P6R799"/>
<dbReference type="AlphaFoldDB" id="A0A2P6R799"/>
<organism evidence="3 4">
    <name type="scientific">Rosa chinensis</name>
    <name type="common">China rose</name>
    <dbReference type="NCBI Taxonomy" id="74649"/>
    <lineage>
        <taxon>Eukaryota</taxon>
        <taxon>Viridiplantae</taxon>
        <taxon>Streptophyta</taxon>
        <taxon>Embryophyta</taxon>
        <taxon>Tracheophyta</taxon>
        <taxon>Spermatophyta</taxon>
        <taxon>Magnoliopsida</taxon>
        <taxon>eudicotyledons</taxon>
        <taxon>Gunneridae</taxon>
        <taxon>Pentapetalae</taxon>
        <taxon>rosids</taxon>
        <taxon>fabids</taxon>
        <taxon>Rosales</taxon>
        <taxon>Rosaceae</taxon>
        <taxon>Rosoideae</taxon>
        <taxon>Rosoideae incertae sedis</taxon>
        <taxon>Rosa</taxon>
    </lineage>
</organism>
<keyword evidence="4" id="KW-1185">Reference proteome</keyword>
<gene>
    <name evidence="3" type="ORF">RchiOBHm_Chr3g0455981</name>
</gene>
<evidence type="ECO:0000313" key="3">
    <source>
        <dbReference type="EMBL" id="PRQ42287.1"/>
    </source>
</evidence>
<protein>
    <submittedName>
        <fullName evidence="3">Uncharacterized protein</fullName>
    </submittedName>
</protein>
<evidence type="ECO:0000256" key="2">
    <source>
        <dbReference type="SAM" id="SignalP"/>
    </source>
</evidence>
<evidence type="ECO:0000256" key="1">
    <source>
        <dbReference type="SAM" id="MobiDB-lite"/>
    </source>
</evidence>
<keyword evidence="2" id="KW-0732">Signal</keyword>
<name>A0A2P6R799_ROSCH</name>
<dbReference type="Proteomes" id="UP000238479">
    <property type="component" value="Chromosome 3"/>
</dbReference>
<feature type="compositionally biased region" description="Basic and acidic residues" evidence="1">
    <location>
        <begin position="68"/>
        <end position="96"/>
    </location>
</feature>
<dbReference type="EMBL" id="PDCK01000041">
    <property type="protein sequence ID" value="PRQ42287.1"/>
    <property type="molecule type" value="Genomic_DNA"/>
</dbReference>
<dbReference type="Gramene" id="PRQ42287">
    <property type="protein sequence ID" value="PRQ42287"/>
    <property type="gene ID" value="RchiOBHm_Chr3g0455981"/>
</dbReference>
<evidence type="ECO:0000313" key="4">
    <source>
        <dbReference type="Proteomes" id="UP000238479"/>
    </source>
</evidence>
<proteinExistence type="predicted"/>
<comment type="caution">
    <text evidence="3">The sequence shown here is derived from an EMBL/GenBank/DDBJ whole genome shotgun (WGS) entry which is preliminary data.</text>
</comment>
<feature type="signal peptide" evidence="2">
    <location>
        <begin position="1"/>
        <end position="17"/>
    </location>
</feature>
<sequence>MVSLFLMLWSNFPLGSQLPAGVPTSLPQGVKFEFQTLRVDAKVQDGDSVTVYVSTADPRESSCVLSEVRTDGDHPKIKSSREEELYQGRCTLQKDH</sequence>
<feature type="chain" id="PRO_5015113421" evidence="2">
    <location>
        <begin position="18"/>
        <end position="96"/>
    </location>
</feature>
<reference evidence="3 4" key="1">
    <citation type="journal article" date="2018" name="Nat. Genet.">
        <title>The Rosa genome provides new insights in the design of modern roses.</title>
        <authorList>
            <person name="Bendahmane M."/>
        </authorList>
    </citation>
    <scope>NUCLEOTIDE SEQUENCE [LARGE SCALE GENOMIC DNA]</scope>
    <source>
        <strain evidence="4">cv. Old Blush</strain>
    </source>
</reference>
<accession>A0A2P6R799</accession>
<feature type="region of interest" description="Disordered" evidence="1">
    <location>
        <begin position="64"/>
        <end position="96"/>
    </location>
</feature>